<dbReference type="SUPFAM" id="SSF51445">
    <property type="entry name" value="(Trans)glycosidases"/>
    <property type="match status" value="1"/>
</dbReference>
<organism evidence="6 7">
    <name type="scientific">Friedmanniomyces endolithicus</name>
    <dbReference type="NCBI Taxonomy" id="329885"/>
    <lineage>
        <taxon>Eukaryota</taxon>
        <taxon>Fungi</taxon>
        <taxon>Dikarya</taxon>
        <taxon>Ascomycota</taxon>
        <taxon>Pezizomycotina</taxon>
        <taxon>Dothideomycetes</taxon>
        <taxon>Dothideomycetidae</taxon>
        <taxon>Mycosphaerellales</taxon>
        <taxon>Teratosphaeriaceae</taxon>
        <taxon>Friedmanniomyces</taxon>
    </lineage>
</organism>
<keyword evidence="2" id="KW-0378">Hydrolase</keyword>
<evidence type="ECO:0000259" key="4">
    <source>
        <dbReference type="Pfam" id="PF13802"/>
    </source>
</evidence>
<dbReference type="SUPFAM" id="SSF74650">
    <property type="entry name" value="Galactose mutarotase-like"/>
    <property type="match status" value="1"/>
</dbReference>
<dbReference type="CDD" id="cd14752">
    <property type="entry name" value="GH31_N"/>
    <property type="match status" value="1"/>
</dbReference>
<dbReference type="Gene3D" id="2.60.40.1760">
    <property type="entry name" value="glycosyl hydrolase (family 31)"/>
    <property type="match status" value="1"/>
</dbReference>
<dbReference type="InterPro" id="IPR000322">
    <property type="entry name" value="Glyco_hydro_31_TIM"/>
</dbReference>
<dbReference type="Pfam" id="PF01055">
    <property type="entry name" value="Glyco_hydro_31_2nd"/>
    <property type="match status" value="2"/>
</dbReference>
<feature type="domain" description="Glycoside hydrolase family 31 TIM barrel" evidence="3">
    <location>
        <begin position="245"/>
        <end position="439"/>
    </location>
</feature>
<name>A0A4V5N978_9PEZI</name>
<dbReference type="InterPro" id="IPR025887">
    <property type="entry name" value="Glyco_hydro_31_N_dom"/>
</dbReference>
<feature type="domain" description="Glycoside hydrolase family 31 TIM barrel" evidence="3">
    <location>
        <begin position="447"/>
        <end position="530"/>
    </location>
</feature>
<proteinExistence type="inferred from homology"/>
<evidence type="ECO:0000313" key="6">
    <source>
        <dbReference type="EMBL" id="TKA46579.1"/>
    </source>
</evidence>
<feature type="domain" description="Glycosyl hydrolase family 31 C-terminal" evidence="5">
    <location>
        <begin position="541"/>
        <end position="622"/>
    </location>
</feature>
<protein>
    <submittedName>
        <fullName evidence="6">Uncharacterized protein</fullName>
    </submittedName>
</protein>
<dbReference type="GO" id="GO:0030246">
    <property type="term" value="F:carbohydrate binding"/>
    <property type="evidence" value="ECO:0007669"/>
    <property type="project" value="InterPro"/>
</dbReference>
<dbReference type="InterPro" id="IPR017853">
    <property type="entry name" value="GH"/>
</dbReference>
<gene>
    <name evidence="6" type="ORF">B0A54_02411</name>
</gene>
<dbReference type="Pfam" id="PF13802">
    <property type="entry name" value="Gal_mutarotas_2"/>
    <property type="match status" value="1"/>
</dbReference>
<sequence length="981" mass="110348">MSGWGAAVLPGFSTDNEALNYCYDAESLRVEPWGPNALRIRASRRPGNDKFPSEDWALSVPPSKTTPNVDLQEDHATITNGSIKASISLYGKLTIVNVDSGTVLLEEYARHRRDKSDPKCSALDIEGREFDPTRGGEYHLTMRFESQDPDEKIYGMGQYQTGLLNLKGQDLELAQRNSQASVPFMVSSRGYGLLWNQPAVGRAVFGVNIMSFEAYQTQHLDYWVVAGESPAELVQAYARATGTVPMMPEYGLGYWQSKCRYMTQEEVLKVAREYHERKLPMDVLVIDFFHWLKQGDFAFDARLWPDPAELVKQCAEMGIQLMVSVWPTMQKDNEHYPRALQSGYLVQQHKGLRTLMDFRAECGIVDFTNPEAREFVWDLCKKNYYDYGIKIFWLDEAEPEFSVYHFDNVRLWSGNQISAGNAYPRDFVRTFYEGMTNAGQDQVRLTEIGGFHGGDGNSPAFQELLARWFFFGAFSPVFRMHGDRENGTAGSTVGSVQGSGGDNEVWSFGPQVYEVCVKYLKLRELLREYIRGLMREAHEKGSPIIRPMFYEFPKDEQCWERSCDSQYMFGSKYLVAPVMTAGAAGRSVYVPKDSKWQRVDETSGKGQGEFLQGGQRIEVHAPGNYDADDRFSRFSVIAALGRRRGRNGLPVFQPTTNPELQDLLTSFRNKHVIPAYLRPSERRLIFGTKHRQLLVDNPRTTQIGDDEVPLTWIDRRTEIPNRARLFNKTVDLMTQGESKDWANLPALLIGMKSTGAKMEGGAMGRVVRKANNAGRLGAVIQCLQQVEHTGLTLKDEAVLSHVMWALHDLAQRDAWSAEATEKAMKWASLVGLLLETEEHGGGKTRRAGDSRQRPEVIGVVLELAAVRAYKHQGGKDIDGKVKMYTERLLACIGDQAQPPSHAPSTSGPQVEMLNGVPIYHGLLLAEKVLGPDLPHPTQAKRIRADYEAGLTILAQAIEAQRPREGTYGAGALRCWRDCLRE</sequence>
<dbReference type="Proteomes" id="UP000310066">
    <property type="component" value="Unassembled WGS sequence"/>
</dbReference>
<dbReference type="PANTHER" id="PTHR43863:SF2">
    <property type="entry name" value="MALTASE-GLUCOAMYLASE"/>
    <property type="match status" value="1"/>
</dbReference>
<dbReference type="InterPro" id="IPR048395">
    <property type="entry name" value="Glyco_hydro_31_C"/>
</dbReference>
<dbReference type="STRING" id="329885.A0A4V5N978"/>
<dbReference type="GO" id="GO:0005975">
    <property type="term" value="P:carbohydrate metabolic process"/>
    <property type="evidence" value="ECO:0007669"/>
    <property type="project" value="InterPro"/>
</dbReference>
<evidence type="ECO:0000256" key="2">
    <source>
        <dbReference type="RuleBase" id="RU361185"/>
    </source>
</evidence>
<dbReference type="AlphaFoldDB" id="A0A4V5N978"/>
<comment type="similarity">
    <text evidence="1 2">Belongs to the glycosyl hydrolase 31 family.</text>
</comment>
<dbReference type="EMBL" id="NAJP01000008">
    <property type="protein sequence ID" value="TKA46579.1"/>
    <property type="molecule type" value="Genomic_DNA"/>
</dbReference>
<feature type="domain" description="Glycoside hydrolase family 31 N-terminal" evidence="4">
    <location>
        <begin position="28"/>
        <end position="199"/>
    </location>
</feature>
<evidence type="ECO:0000256" key="1">
    <source>
        <dbReference type="ARBA" id="ARBA00007806"/>
    </source>
</evidence>
<keyword evidence="2" id="KW-0326">Glycosidase</keyword>
<dbReference type="PANTHER" id="PTHR43863">
    <property type="entry name" value="HYDROLASE, PUTATIVE (AFU_ORTHOLOGUE AFUA_1G03140)-RELATED"/>
    <property type="match status" value="1"/>
</dbReference>
<evidence type="ECO:0000313" key="7">
    <source>
        <dbReference type="Proteomes" id="UP000310066"/>
    </source>
</evidence>
<dbReference type="OrthoDB" id="5405126at2759"/>
<dbReference type="GO" id="GO:0004553">
    <property type="term" value="F:hydrolase activity, hydrolyzing O-glycosyl compounds"/>
    <property type="evidence" value="ECO:0007669"/>
    <property type="project" value="InterPro"/>
</dbReference>
<dbReference type="Pfam" id="PF21365">
    <property type="entry name" value="Glyco_hydro_31_3rd"/>
    <property type="match status" value="1"/>
</dbReference>
<comment type="caution">
    <text evidence="6">The sequence shown here is derived from an EMBL/GenBank/DDBJ whole genome shotgun (WGS) entry which is preliminary data.</text>
</comment>
<dbReference type="InterPro" id="IPR051816">
    <property type="entry name" value="Glycosyl_Hydrolase_31"/>
</dbReference>
<evidence type="ECO:0000259" key="5">
    <source>
        <dbReference type="Pfam" id="PF21365"/>
    </source>
</evidence>
<evidence type="ECO:0000259" key="3">
    <source>
        <dbReference type="Pfam" id="PF01055"/>
    </source>
</evidence>
<dbReference type="InterPro" id="IPR013780">
    <property type="entry name" value="Glyco_hydro_b"/>
</dbReference>
<reference evidence="6 7" key="1">
    <citation type="submission" date="2017-03" db="EMBL/GenBank/DDBJ databases">
        <title>Genomes of endolithic fungi from Antarctica.</title>
        <authorList>
            <person name="Coleine C."/>
            <person name="Masonjones S."/>
            <person name="Stajich J.E."/>
        </authorList>
    </citation>
    <scope>NUCLEOTIDE SEQUENCE [LARGE SCALE GENOMIC DNA]</scope>
    <source>
        <strain evidence="6 7">CCFEE 5311</strain>
    </source>
</reference>
<dbReference type="InterPro" id="IPR011013">
    <property type="entry name" value="Gal_mutarotase_sf_dom"/>
</dbReference>
<accession>A0A4V5N978</accession>
<dbReference type="Gene3D" id="2.60.40.1180">
    <property type="entry name" value="Golgi alpha-mannosidase II"/>
    <property type="match status" value="1"/>
</dbReference>
<dbReference type="SUPFAM" id="SSF51011">
    <property type="entry name" value="Glycosyl hydrolase domain"/>
    <property type="match status" value="1"/>
</dbReference>
<dbReference type="Gene3D" id="3.20.20.80">
    <property type="entry name" value="Glycosidases"/>
    <property type="match status" value="2"/>
</dbReference>